<dbReference type="SUPFAM" id="SSF48439">
    <property type="entry name" value="Protein prenylyltransferase"/>
    <property type="match status" value="1"/>
</dbReference>
<accession>A0A2N5W9H3</accession>
<gene>
    <name evidence="17" type="ORF">PCANC_00419</name>
    <name evidence="15" type="ORF">PCANC_11943</name>
    <name evidence="16" type="ORF">PCASD_11575</name>
</gene>
<keyword evidence="5" id="KW-0637">Prenyltransferase</keyword>
<dbReference type="PANTHER" id="PTHR11129:SF1">
    <property type="entry name" value="PROTEIN FARNESYLTRANSFERASE_GERANYLGERANYLTRANSFERASE TYPE-1 SUBUNIT ALPHA"/>
    <property type="match status" value="1"/>
</dbReference>
<dbReference type="EMBL" id="PGCJ01000805">
    <property type="protein sequence ID" value="PLW19936.1"/>
    <property type="molecule type" value="Genomic_DNA"/>
</dbReference>
<dbReference type="EMBL" id="PGCI01000609">
    <property type="protein sequence ID" value="PLW24437.1"/>
    <property type="molecule type" value="Genomic_DNA"/>
</dbReference>
<evidence type="ECO:0000313" key="17">
    <source>
        <dbReference type="EMBL" id="PLW58877.1"/>
    </source>
</evidence>
<evidence type="ECO:0000256" key="14">
    <source>
        <dbReference type="SAM" id="MobiDB-lite"/>
    </source>
</evidence>
<evidence type="ECO:0000256" key="11">
    <source>
        <dbReference type="ARBA" id="ARBA00042436"/>
    </source>
</evidence>
<evidence type="ECO:0000313" key="18">
    <source>
        <dbReference type="Proteomes" id="UP000235388"/>
    </source>
</evidence>
<dbReference type="GO" id="GO:0005965">
    <property type="term" value="C:protein farnesyltransferase complex"/>
    <property type="evidence" value="ECO:0007669"/>
    <property type="project" value="TreeGrafter"/>
</dbReference>
<sequence>MPKLPRLAAPGSFDPPPGPLAALVAAPLEAKKTARAAKVHSGPRDSSSVGDALTVCYSASRWLPVGTSPPVPYLKGLDYQVEARLWNRWVQADEGVSWTRHDRIRPTPGVGGQARSISPGQVRLGTEGKAVTLDRAWVIMHHGGTLRQHSNADVHVAPDPASGSATGLDPAEKTGSGGMTDWRGENKEHLDGAAQDENMYINQTTKSDDTPAAEAQETSLVDDVELWKDVTPIPQGDAERPMVQIAYEPEYRKAMNLFRGILKKDERSERALKLTTLILQYNPGHYTVWNYRSQTLKHLHQSDPEGQHLQKELAMLNEQMGNMRKSYQAWQHRALMVELLGDCSKEIEFVDQVLKRDAKNYHTWTYRQSLLCQYNRPEMWAGELSCVQALLVEDIRNNSAWNHRFFIVFDTFPLHSPTLTSDELKAIVNREIDFTEQQILKAPNNPSAWNYLRGVLKRGSVPLNTVEDFVVPLTKTVQELDAGNAWPADLNKHSDLPAPAAVEFLADSYAESQANVQQALELYRLLADKLDPIRKGYWQFRSQRTQANPATA</sequence>
<evidence type="ECO:0000256" key="3">
    <source>
        <dbReference type="ARBA" id="ARBA00012700"/>
    </source>
</evidence>
<dbReference type="EMBL" id="PGCJ01000001">
    <property type="protein sequence ID" value="PLW58877.1"/>
    <property type="molecule type" value="Genomic_DNA"/>
</dbReference>
<dbReference type="Pfam" id="PF01239">
    <property type="entry name" value="PPTA"/>
    <property type="match status" value="4"/>
</dbReference>
<comment type="cofactor">
    <cofactor evidence="1">
        <name>Mg(2+)</name>
        <dbReference type="ChEBI" id="CHEBI:18420"/>
    </cofactor>
</comment>
<dbReference type="AlphaFoldDB" id="A0A2N5W9H3"/>
<dbReference type="GO" id="GO:0004660">
    <property type="term" value="F:protein farnesyltransferase activity"/>
    <property type="evidence" value="ECO:0007669"/>
    <property type="project" value="UniProtKB-EC"/>
</dbReference>
<dbReference type="PANTHER" id="PTHR11129">
    <property type="entry name" value="PROTEIN FARNESYLTRANSFERASE ALPHA SUBUNIT/RAB GERANYLGERANYL TRANSFERASE ALPHA SUBUNIT"/>
    <property type="match status" value="1"/>
</dbReference>
<evidence type="ECO:0000256" key="2">
    <source>
        <dbReference type="ARBA" id="ARBA00006734"/>
    </source>
</evidence>
<evidence type="ECO:0000256" key="4">
    <source>
        <dbReference type="ARBA" id="ARBA00012702"/>
    </source>
</evidence>
<evidence type="ECO:0000256" key="9">
    <source>
        <dbReference type="ARBA" id="ARBA00040965"/>
    </source>
</evidence>
<evidence type="ECO:0000256" key="1">
    <source>
        <dbReference type="ARBA" id="ARBA00001946"/>
    </source>
</evidence>
<comment type="similarity">
    <text evidence="2">Belongs to the protein prenyltransferase subunit alpha family.</text>
</comment>
<protein>
    <recommendedName>
        <fullName evidence="9">Protein farnesyltransferase/geranylgeranyltransferase type-1 subunit alpha</fullName>
        <ecNumber evidence="4">2.5.1.58</ecNumber>
        <ecNumber evidence="3">2.5.1.59</ecNumber>
    </recommendedName>
    <alternativeName>
        <fullName evidence="12">CAAX farnesyltransferase subunit alpha</fullName>
    </alternativeName>
    <alternativeName>
        <fullName evidence="11">FTase-alpha</fullName>
    </alternativeName>
    <alternativeName>
        <fullName evidence="10">Ras proteins prenyltransferase subunit alpha</fullName>
    </alternativeName>
    <alternativeName>
        <fullName evidence="13">Type I protein geranyl-geranyltransferase subunit alpha</fullName>
    </alternativeName>
</protein>
<evidence type="ECO:0000256" key="5">
    <source>
        <dbReference type="ARBA" id="ARBA00022602"/>
    </source>
</evidence>
<dbReference type="OrthoDB" id="10255768at2759"/>
<name>A0A2N5W9H3_9BASI</name>
<dbReference type="Gene3D" id="1.25.40.120">
    <property type="entry name" value="Protein prenylyltransferase"/>
    <property type="match status" value="1"/>
</dbReference>
<keyword evidence="7" id="KW-0677">Repeat</keyword>
<evidence type="ECO:0000256" key="12">
    <source>
        <dbReference type="ARBA" id="ARBA00043086"/>
    </source>
</evidence>
<keyword evidence="6" id="KW-0808">Transferase</keyword>
<dbReference type="EC" id="2.5.1.58" evidence="4"/>
<evidence type="ECO:0000313" key="16">
    <source>
        <dbReference type="EMBL" id="PLW24437.1"/>
    </source>
</evidence>
<evidence type="ECO:0000313" key="15">
    <source>
        <dbReference type="EMBL" id="PLW19936.1"/>
    </source>
</evidence>
<feature type="region of interest" description="Disordered" evidence="14">
    <location>
        <begin position="157"/>
        <end position="185"/>
    </location>
</feature>
<proteinExistence type="inferred from homology"/>
<evidence type="ECO:0000256" key="10">
    <source>
        <dbReference type="ARBA" id="ARBA00041392"/>
    </source>
</evidence>
<dbReference type="InterPro" id="IPR002088">
    <property type="entry name" value="Prenyl_trans_a"/>
</dbReference>
<evidence type="ECO:0000256" key="6">
    <source>
        <dbReference type="ARBA" id="ARBA00022679"/>
    </source>
</evidence>
<organism evidence="17 18">
    <name type="scientific">Puccinia coronata f. sp. avenae</name>
    <dbReference type="NCBI Taxonomy" id="200324"/>
    <lineage>
        <taxon>Eukaryota</taxon>
        <taxon>Fungi</taxon>
        <taxon>Dikarya</taxon>
        <taxon>Basidiomycota</taxon>
        <taxon>Pucciniomycotina</taxon>
        <taxon>Pucciniomycetes</taxon>
        <taxon>Pucciniales</taxon>
        <taxon>Pucciniaceae</taxon>
        <taxon>Puccinia</taxon>
    </lineage>
</organism>
<dbReference type="Proteomes" id="UP000235388">
    <property type="component" value="Unassembled WGS sequence"/>
</dbReference>
<dbReference type="GO" id="GO:0005953">
    <property type="term" value="C:CAAX-protein geranylgeranyltransferase complex"/>
    <property type="evidence" value="ECO:0007669"/>
    <property type="project" value="TreeGrafter"/>
</dbReference>
<dbReference type="GO" id="GO:0004662">
    <property type="term" value="F:CAAX-protein geranylgeranyltransferase activity"/>
    <property type="evidence" value="ECO:0007669"/>
    <property type="project" value="UniProtKB-EC"/>
</dbReference>
<dbReference type="PROSITE" id="PS51147">
    <property type="entry name" value="PFTA"/>
    <property type="match status" value="4"/>
</dbReference>
<dbReference type="Proteomes" id="UP000235392">
    <property type="component" value="Unassembled WGS sequence"/>
</dbReference>
<comment type="caution">
    <text evidence="17">The sequence shown here is derived from an EMBL/GenBank/DDBJ whole genome shotgun (WGS) entry which is preliminary data.</text>
</comment>
<evidence type="ECO:0000313" key="19">
    <source>
        <dbReference type="Proteomes" id="UP000235392"/>
    </source>
</evidence>
<reference evidence="18 19" key="1">
    <citation type="submission" date="2017-11" db="EMBL/GenBank/DDBJ databases">
        <title>De novo assembly and phasing of dikaryotic genomes from two isolates of Puccinia coronata f. sp. avenae, the causal agent of oat crown rust.</title>
        <authorList>
            <person name="Miller M.E."/>
            <person name="Zhang Y."/>
            <person name="Omidvar V."/>
            <person name="Sperschneider J."/>
            <person name="Schwessinger B."/>
            <person name="Raley C."/>
            <person name="Palmer J.M."/>
            <person name="Garnica D."/>
            <person name="Upadhyaya N."/>
            <person name="Rathjen J."/>
            <person name="Taylor J.M."/>
            <person name="Park R.F."/>
            <person name="Dodds P.N."/>
            <person name="Hirsch C.D."/>
            <person name="Kianian S.F."/>
            <person name="Figueroa M."/>
        </authorList>
    </citation>
    <scope>NUCLEOTIDE SEQUENCE [LARGE SCALE GENOMIC DNA]</scope>
    <source>
        <strain evidence="17">12NC29</strain>
        <strain evidence="16">12SD80</strain>
    </source>
</reference>
<feature type="region of interest" description="Disordered" evidence="14">
    <location>
        <begin position="101"/>
        <end position="120"/>
    </location>
</feature>
<evidence type="ECO:0000256" key="8">
    <source>
        <dbReference type="ARBA" id="ARBA00022842"/>
    </source>
</evidence>
<keyword evidence="18" id="KW-1185">Reference proteome</keyword>
<dbReference type="STRING" id="200324.A0A2N5W9H3"/>
<dbReference type="EC" id="2.5.1.59" evidence="3"/>
<evidence type="ECO:0000256" key="7">
    <source>
        <dbReference type="ARBA" id="ARBA00022737"/>
    </source>
</evidence>
<evidence type="ECO:0000256" key="13">
    <source>
        <dbReference type="ARBA" id="ARBA00043219"/>
    </source>
</evidence>
<keyword evidence="8" id="KW-0460">Magnesium</keyword>